<organism evidence="1 2">
    <name type="scientific">Polysphondylium violaceum</name>
    <dbReference type="NCBI Taxonomy" id="133409"/>
    <lineage>
        <taxon>Eukaryota</taxon>
        <taxon>Amoebozoa</taxon>
        <taxon>Evosea</taxon>
        <taxon>Eumycetozoa</taxon>
        <taxon>Dictyostelia</taxon>
        <taxon>Dictyosteliales</taxon>
        <taxon>Dictyosteliaceae</taxon>
        <taxon>Polysphondylium</taxon>
    </lineage>
</organism>
<protein>
    <submittedName>
        <fullName evidence="1">Uncharacterized protein</fullName>
    </submittedName>
</protein>
<gene>
    <name evidence="1" type="ORF">CYY_008786</name>
</gene>
<sequence>MTTYFNLVFRNKYIVTEIFKKVHEIQQNDNSLHYEEIKDVIWMIKYNHYGLLREKIRNNELLYLNNKSPNYIVTFTSIKYTDLFIILYERFKPILLSMDYFINQCKAANRVDLITVLGERGHLLLHGPSPTFVPENPDILKVLVANKNFNFGEIDTFRMGHTAESLAIVMQNVKLPLTQSDADKLWVLLIKSGRPNVFKEVAQLLKPFKCSFPFRKTNYVQIKDMDLFIHIWETSTHLDIHQKRSWVMEKIITDPNSVSLLSYLRNRKDPVIEYMEDCIDFVIENCIKEQSKVTLNYILDEWLPNHTLEELDLGLDMYNRSFESGFYSKRFVEKLLDRGLDLFKYWISCCVDHGAEDIFYMLWERYSDRIRVRGSKIYLKEKKFTEQDITSIILERCFFISNIQVMAFLFDKGLNLDHGTYSLAFSHLGLQNPKVSMEFIQFLEKSYPSIGPISCVHLVKSLFNLNQKFDKLFEYGIDMIIRNGDKTPENESDFLGKCILTRNLYRLKYLHSKGFVLRQEGELNLESLLAATSISILEFLVNRYDFIKSLLVKVSFISNVVLVNNYSLFKYSLSKGDGSFVFCPNIEVQIAQSNCVPLVDFIIKHIRIDSGTIQQLAKTNNNTLLLEYFQNQK</sequence>
<name>A0A8J4UWN7_9MYCE</name>
<proteinExistence type="predicted"/>
<dbReference type="AlphaFoldDB" id="A0A8J4UWN7"/>
<keyword evidence="2" id="KW-1185">Reference proteome</keyword>
<evidence type="ECO:0000313" key="2">
    <source>
        <dbReference type="Proteomes" id="UP000695562"/>
    </source>
</evidence>
<dbReference type="Proteomes" id="UP000695562">
    <property type="component" value="Unassembled WGS sequence"/>
</dbReference>
<evidence type="ECO:0000313" key="1">
    <source>
        <dbReference type="EMBL" id="KAF2069900.1"/>
    </source>
</evidence>
<dbReference type="EMBL" id="AJWJ01000577">
    <property type="protein sequence ID" value="KAF2069900.1"/>
    <property type="molecule type" value="Genomic_DNA"/>
</dbReference>
<dbReference type="PANTHER" id="PTHR31550:SF10">
    <property type="entry name" value="PROTEIN KINASE DOMAIN-CONTAINING PROTEIN"/>
    <property type="match status" value="1"/>
</dbReference>
<reference evidence="1" key="1">
    <citation type="submission" date="2020-01" db="EMBL/GenBank/DDBJ databases">
        <title>Development of genomics and gene disruption for Polysphondylium violaceum indicates a role for the polyketide synthase stlB in stalk morphogenesis.</title>
        <authorList>
            <person name="Narita B."/>
            <person name="Kawabe Y."/>
            <person name="Kin K."/>
            <person name="Saito T."/>
            <person name="Gibbs R."/>
            <person name="Kuspa A."/>
            <person name="Muzny D."/>
            <person name="Queller D."/>
            <person name="Richards S."/>
            <person name="Strassman J."/>
            <person name="Sucgang R."/>
            <person name="Worley K."/>
            <person name="Schaap P."/>
        </authorList>
    </citation>
    <scope>NUCLEOTIDE SEQUENCE</scope>
    <source>
        <strain evidence="1">QSvi11</strain>
    </source>
</reference>
<dbReference type="PANTHER" id="PTHR31550">
    <property type="entry name" value="ANKYRIN REPEAT PROTEIN-RELATED-RELATED"/>
    <property type="match status" value="1"/>
</dbReference>
<accession>A0A8J4UWN7</accession>
<comment type="caution">
    <text evidence="1">The sequence shown here is derived from an EMBL/GenBank/DDBJ whole genome shotgun (WGS) entry which is preliminary data.</text>
</comment>